<accession>A0AAU7XIJ1</accession>
<organism evidence="2">
    <name type="scientific">Methyloraptor flagellatus</name>
    <dbReference type="NCBI Taxonomy" id="3162530"/>
    <lineage>
        <taxon>Bacteria</taxon>
        <taxon>Pseudomonadati</taxon>
        <taxon>Pseudomonadota</taxon>
        <taxon>Alphaproteobacteria</taxon>
        <taxon>Hyphomicrobiales</taxon>
        <taxon>Ancalomicrobiaceae</taxon>
        <taxon>Methyloraptor</taxon>
    </lineage>
</organism>
<dbReference type="KEGG" id="mflg:ABS361_10325"/>
<dbReference type="InterPro" id="IPR036390">
    <property type="entry name" value="WH_DNA-bd_sf"/>
</dbReference>
<dbReference type="SUPFAM" id="SSF46785">
    <property type="entry name" value="Winged helix' DNA-binding domain"/>
    <property type="match status" value="1"/>
</dbReference>
<feature type="domain" description="HTH arsR-type" evidence="1">
    <location>
        <begin position="1"/>
        <end position="94"/>
    </location>
</feature>
<dbReference type="PANTHER" id="PTHR39168:SF1">
    <property type="entry name" value="TRANSCRIPTIONAL REGULATORY PROTEIN"/>
    <property type="match status" value="1"/>
</dbReference>
<dbReference type="GO" id="GO:0046686">
    <property type="term" value="P:response to cadmium ion"/>
    <property type="evidence" value="ECO:0007669"/>
    <property type="project" value="TreeGrafter"/>
</dbReference>
<sequence>MKTGPDIAAVAALIGDPARANMLAALMAGVALTATELAAEAGVTAPTASSHLSRLVEGGLVAPTKQGRHRYYRLTDGDVAAAIEALMGVAARTGRLRSRFGPREPALRKARVCFDHLAGDKGVALFEALRGGGHLAVEGEGAALTASGRDLVARFGVEPVADRPRRPACRCCLDWSERRHHLAGPIGRAILARTLELGWASRVDGTRIVAFTPAGERAFDGWLGTMRCAAA</sequence>
<evidence type="ECO:0000259" key="1">
    <source>
        <dbReference type="PROSITE" id="PS50987"/>
    </source>
</evidence>
<dbReference type="PROSITE" id="PS50987">
    <property type="entry name" value="HTH_ARSR_2"/>
    <property type="match status" value="1"/>
</dbReference>
<dbReference type="Pfam" id="PF12840">
    <property type="entry name" value="HTH_20"/>
    <property type="match status" value="1"/>
</dbReference>
<gene>
    <name evidence="2" type="ORF">ABS361_10325</name>
</gene>
<dbReference type="CDD" id="cd00090">
    <property type="entry name" value="HTH_ARSR"/>
    <property type="match status" value="1"/>
</dbReference>
<reference evidence="2" key="1">
    <citation type="submission" date="2024-06" db="EMBL/GenBank/DDBJ databases">
        <title>Methylostella associata gen. nov., sp. nov., a novel Ancalomicrobiaceae-affiliated facultatively methylotrophic bacteria that feed on methanotrophs of the genus Methylococcus.</title>
        <authorList>
            <person name="Saltykova V."/>
            <person name="Danilova O.V."/>
            <person name="Oshkin I.Y."/>
            <person name="Belova S.E."/>
            <person name="Pimenov N.V."/>
            <person name="Dedysh S.N."/>
        </authorList>
    </citation>
    <scope>NUCLEOTIDE SEQUENCE</scope>
    <source>
        <strain evidence="2">S20</strain>
    </source>
</reference>
<dbReference type="EMBL" id="CP158568">
    <property type="protein sequence ID" value="XBY46564.1"/>
    <property type="molecule type" value="Genomic_DNA"/>
</dbReference>
<dbReference type="GO" id="GO:0003700">
    <property type="term" value="F:DNA-binding transcription factor activity"/>
    <property type="evidence" value="ECO:0007669"/>
    <property type="project" value="InterPro"/>
</dbReference>
<dbReference type="GO" id="GO:0003677">
    <property type="term" value="F:DNA binding"/>
    <property type="evidence" value="ECO:0007669"/>
    <property type="project" value="TreeGrafter"/>
</dbReference>
<evidence type="ECO:0000313" key="2">
    <source>
        <dbReference type="EMBL" id="XBY46564.1"/>
    </source>
</evidence>
<dbReference type="InterPro" id="IPR011991">
    <property type="entry name" value="ArsR-like_HTH"/>
</dbReference>
<dbReference type="PANTHER" id="PTHR39168">
    <property type="entry name" value="TRANSCRIPTIONAL REGULATOR-RELATED"/>
    <property type="match status" value="1"/>
</dbReference>
<name>A0AAU7XIJ1_9HYPH</name>
<dbReference type="SMART" id="SM00418">
    <property type="entry name" value="HTH_ARSR"/>
    <property type="match status" value="1"/>
</dbReference>
<dbReference type="InterPro" id="IPR001845">
    <property type="entry name" value="HTH_ArsR_DNA-bd_dom"/>
</dbReference>
<dbReference type="NCBIfam" id="NF033788">
    <property type="entry name" value="HTH_metalloreg"/>
    <property type="match status" value="1"/>
</dbReference>
<dbReference type="InterPro" id="IPR052543">
    <property type="entry name" value="HTH_Metal-responsive_Reg"/>
</dbReference>
<dbReference type="InterPro" id="IPR036388">
    <property type="entry name" value="WH-like_DNA-bd_sf"/>
</dbReference>
<dbReference type="GO" id="GO:0097063">
    <property type="term" value="F:cadmium ion sensor activity"/>
    <property type="evidence" value="ECO:0007669"/>
    <property type="project" value="TreeGrafter"/>
</dbReference>
<dbReference type="AlphaFoldDB" id="A0AAU7XIJ1"/>
<dbReference type="Gene3D" id="1.10.10.10">
    <property type="entry name" value="Winged helix-like DNA-binding domain superfamily/Winged helix DNA-binding domain"/>
    <property type="match status" value="1"/>
</dbReference>
<dbReference type="PRINTS" id="PR00778">
    <property type="entry name" value="HTHARSR"/>
</dbReference>
<dbReference type="GO" id="GO:0032791">
    <property type="term" value="F:lead ion binding"/>
    <property type="evidence" value="ECO:0007669"/>
    <property type="project" value="TreeGrafter"/>
</dbReference>
<dbReference type="RefSeq" id="WP_407051657.1">
    <property type="nucleotide sequence ID" value="NZ_CP158568.1"/>
</dbReference>
<proteinExistence type="predicted"/>
<protein>
    <submittedName>
        <fullName evidence="2">Winged helix-turn-helix domain-containing protein</fullName>
    </submittedName>
</protein>
<dbReference type="GO" id="GO:0010288">
    <property type="term" value="P:response to lead ion"/>
    <property type="evidence" value="ECO:0007669"/>
    <property type="project" value="TreeGrafter"/>
</dbReference>